<dbReference type="PANTHER" id="PTHR43404:SF2">
    <property type="entry name" value="LIPOPOLYSACCHARIDE CHOLINEPHOSPHOTRANSFERASE LICD"/>
    <property type="match status" value="1"/>
</dbReference>
<dbReference type="RefSeq" id="WP_013279912.1">
    <property type="nucleotide sequence ID" value="NC_014387.1"/>
</dbReference>
<organism evidence="2 3">
    <name type="scientific">Butyrivibrio proteoclasticus (strain ATCC 51982 / DSM 14932 / B316)</name>
    <name type="common">Clostridium proteoclasticum</name>
    <dbReference type="NCBI Taxonomy" id="515622"/>
    <lineage>
        <taxon>Bacteria</taxon>
        <taxon>Bacillati</taxon>
        <taxon>Bacillota</taxon>
        <taxon>Clostridia</taxon>
        <taxon>Lachnospirales</taxon>
        <taxon>Lachnospiraceae</taxon>
        <taxon>Butyrivibrio</taxon>
    </lineage>
</organism>
<dbReference type="GO" id="GO:0009100">
    <property type="term" value="P:glycoprotein metabolic process"/>
    <property type="evidence" value="ECO:0007669"/>
    <property type="project" value="UniProtKB-ARBA"/>
</dbReference>
<dbReference type="InterPro" id="IPR052942">
    <property type="entry name" value="LPS_cholinephosphotransferase"/>
</dbReference>
<evidence type="ECO:0000313" key="2">
    <source>
        <dbReference type="EMBL" id="ADL33255.1"/>
    </source>
</evidence>
<reference evidence="2 3" key="1">
    <citation type="journal article" date="2010" name="PLoS ONE">
        <title>The glycobiome of the rumen bacterium Butyrivibrio proteoclasticus B316(T) highlights adaptation to a polysaccharide-rich environment.</title>
        <authorList>
            <person name="Kelly W.J."/>
            <person name="Leahy S.C."/>
            <person name="Altermann E."/>
            <person name="Yeoman C.J."/>
            <person name="Dunne J.C."/>
            <person name="Kong Z."/>
            <person name="Pacheco D.M."/>
            <person name="Li D."/>
            <person name="Noel S.J."/>
            <person name="Moon C.D."/>
            <person name="Cookson A.L."/>
            <person name="Attwood G.T."/>
        </authorList>
    </citation>
    <scope>NUCLEOTIDE SEQUENCE [LARGE SCALE GENOMIC DNA]</scope>
    <source>
        <strain evidence="3">ATCC 51982 / DSM 14932 / B316</strain>
    </source>
</reference>
<keyword evidence="3" id="KW-1185">Reference proteome</keyword>
<sequence>MIQIPESFFSSEKRLDFEISETMKKAWAIQLTVLDKILEVAEHNHIKVWLDYGSLLGAVRHKGYIPWDDDIDICLMRKDYVIFLMALKRELPEYFRVYSIYTTPSYNQPKAFVANRAHVDNGNDPKEKEITDIFFGLPYVAGVDVYPLDYVPSDPDQANLIRNIYIAVYDLAFSYDQYKESGELESYISQIEELLAVSIPRDDSAKEALWKLADGVATMTKKKESDSILWYPDMAMRTTDMRRPLEAYSETIITDFEMLKVPIPKGYHDVLLAGYYEDYMTPIQQPPAHEYPFYKEQQDWIDRCKKLS</sequence>
<dbReference type="STRING" id="515622.bpr_I0509"/>
<dbReference type="Pfam" id="PF04991">
    <property type="entry name" value="LicD"/>
    <property type="match status" value="1"/>
</dbReference>
<dbReference type="AlphaFoldDB" id="E0S054"/>
<accession>E0S054</accession>
<dbReference type="EMBL" id="CP001810">
    <property type="protein sequence ID" value="ADL33255.1"/>
    <property type="molecule type" value="Genomic_DNA"/>
</dbReference>
<dbReference type="KEGG" id="bpb:bpr_I0509"/>
<feature type="domain" description="LicD/FKTN/FKRP nucleotidyltransferase" evidence="1">
    <location>
        <begin position="42"/>
        <end position="275"/>
    </location>
</feature>
<evidence type="ECO:0000259" key="1">
    <source>
        <dbReference type="Pfam" id="PF04991"/>
    </source>
</evidence>
<name>E0S054_BUTPB</name>
<dbReference type="eggNOG" id="COG3475">
    <property type="taxonomic scope" value="Bacteria"/>
</dbReference>
<protein>
    <submittedName>
        <fullName evidence="2">LicD family protein</fullName>
    </submittedName>
</protein>
<dbReference type="PANTHER" id="PTHR43404">
    <property type="entry name" value="LIPOPOLYSACCHARIDE CHOLINEPHOSPHOTRANSFERASE LICD"/>
    <property type="match status" value="1"/>
</dbReference>
<proteinExistence type="predicted"/>
<gene>
    <name evidence="2" type="ordered locus">bpr_I0509</name>
</gene>
<dbReference type="HOGENOM" id="CLU_075543_0_0_9"/>
<dbReference type="InterPro" id="IPR007074">
    <property type="entry name" value="LicD/FKTN/FKRP_NTP_transf"/>
</dbReference>
<dbReference type="Proteomes" id="UP000001299">
    <property type="component" value="Chromosome 1"/>
</dbReference>
<evidence type="ECO:0000313" key="3">
    <source>
        <dbReference type="Proteomes" id="UP000001299"/>
    </source>
</evidence>